<organism evidence="2">
    <name type="scientific">Deinococcus sonorensis KR-87</name>
    <dbReference type="NCBI Taxonomy" id="694439"/>
    <lineage>
        <taxon>Bacteria</taxon>
        <taxon>Thermotogati</taxon>
        <taxon>Deinococcota</taxon>
        <taxon>Deinococci</taxon>
        <taxon>Deinococcales</taxon>
        <taxon>Deinococcaceae</taxon>
        <taxon>Deinococcus</taxon>
    </lineage>
</organism>
<dbReference type="KEGG" id="dsc:ABOD76_04875"/>
<geneLocation type="plasmid" evidence="2">
    <name>pDson03</name>
</geneLocation>
<dbReference type="AlphaFoldDB" id="A0AAU7U7E9"/>
<name>A0AAU7U7E9_9DEIO</name>
<keyword evidence="2" id="KW-0614">Plasmid</keyword>
<dbReference type="RefSeq" id="WP_350241981.1">
    <property type="nucleotide sequence ID" value="NZ_CP158298.1"/>
</dbReference>
<evidence type="ECO:0000256" key="1">
    <source>
        <dbReference type="SAM" id="SignalP"/>
    </source>
</evidence>
<evidence type="ECO:0000313" key="2">
    <source>
        <dbReference type="EMBL" id="XBV84024.1"/>
    </source>
</evidence>
<protein>
    <submittedName>
        <fullName evidence="2">Uncharacterized protein</fullName>
    </submittedName>
</protein>
<sequence>MPHLTLRRGLLSALLGVSSALGRAADPPTDPQLLKAAATLYAAAQVAEIAHDWCGQEAPSERTVMEREYAAWREASGLPGIEAYLQRTAAAQLPALRAAVDARREQLYTELSRASQDPAADCRNIRAHLSAQVNLSALYPQEYQLTQPLRTAAPAPASSAANGGAFLSTTRFDPISRTFVETLLGKAGGQPPYQGGGPLHPGTYRCVQQNTNDFDTLLSVVSYTLTLYGDHGLRFTDGSFTGEATRTPSPLENLQATSRYDAATGQLEVDADFANRDLESYLYGNDRYDGVDGDAPLFNVFRVLTDGQGRSLIYGQKAFGDRDGSLTVCRLEGPVQGSSPVAEAKRAAQAELERFNRYRLKPNAGPSLAQIQGLLHTYENTYEGINVTGRETTTLLLKDGTAYLNLRWSPHDLDVAASRKGEPQAWTTWRRQGERYELLQGGHWTPMNGTLGVPGNRREGLSGRYEFFSAYTSGTLMNGATATTRDVYTFTPGGQFTRSGSSGVAGTLNNGITMTTAAGSGPSSGDTGTYVFDGYTLEFRGPDGQTSRTYAFFWDAKHDALMIGGRTYTRK</sequence>
<feature type="signal peptide" evidence="1">
    <location>
        <begin position="1"/>
        <end position="24"/>
    </location>
</feature>
<dbReference type="EMBL" id="CP158298">
    <property type="protein sequence ID" value="XBV84024.1"/>
    <property type="molecule type" value="Genomic_DNA"/>
</dbReference>
<gene>
    <name evidence="2" type="ORF">ABOD76_04875</name>
</gene>
<keyword evidence="1" id="KW-0732">Signal</keyword>
<accession>A0AAU7U7E9</accession>
<feature type="chain" id="PRO_5043313722" evidence="1">
    <location>
        <begin position="25"/>
        <end position="571"/>
    </location>
</feature>
<proteinExistence type="predicted"/>
<reference evidence="2" key="1">
    <citation type="submission" date="2024-06" db="EMBL/GenBank/DDBJ databases">
        <title>Draft Genome Sequence of Deinococcus sonorensis Type Strain KR-87, a Biofilm Producing Representative of the Genus Deinococcus.</title>
        <authorList>
            <person name="Boren L.S."/>
            <person name="Grosso R.A."/>
            <person name="Hugenberg-Cox A.N."/>
            <person name="Hill J.T.E."/>
            <person name="Albert C.M."/>
            <person name="Tuohy J.M."/>
        </authorList>
    </citation>
    <scope>NUCLEOTIDE SEQUENCE</scope>
    <source>
        <strain evidence="2">KR-87</strain>
        <plasmid evidence="2">pDson03</plasmid>
    </source>
</reference>